<keyword evidence="3 9" id="KW-1133">Transmembrane helix</keyword>
<dbReference type="EnsemblMetazoa" id="BGLB022571-RA">
    <property type="protein sequence ID" value="BGLB022571-PA"/>
    <property type="gene ID" value="BGLB022571"/>
</dbReference>
<dbReference type="PANTHER" id="PTHR24243:SF208">
    <property type="entry name" value="PYROKININ-1 RECEPTOR"/>
    <property type="match status" value="1"/>
</dbReference>
<feature type="compositionally biased region" description="Low complexity" evidence="8">
    <location>
        <begin position="319"/>
        <end position="335"/>
    </location>
</feature>
<comment type="subcellular location">
    <subcellularLocation>
        <location evidence="1">Membrane</location>
        <topology evidence="1">Multi-pass membrane protein</topology>
    </subcellularLocation>
</comment>
<feature type="transmembrane region" description="Helical" evidence="9">
    <location>
        <begin position="128"/>
        <end position="154"/>
    </location>
</feature>
<feature type="transmembrane region" description="Helical" evidence="9">
    <location>
        <begin position="220"/>
        <end position="237"/>
    </location>
</feature>
<dbReference type="GO" id="GO:0004930">
    <property type="term" value="F:G protein-coupled receptor activity"/>
    <property type="evidence" value="ECO:0007669"/>
    <property type="project" value="UniProtKB-KW"/>
</dbReference>
<keyword evidence="5 9" id="KW-0472">Membrane</keyword>
<dbReference type="VEuPathDB" id="VectorBase:BGLB022571"/>
<dbReference type="AlphaFoldDB" id="A0A2C9KR16"/>
<dbReference type="PROSITE" id="PS50262">
    <property type="entry name" value="G_PROTEIN_RECEP_F1_2"/>
    <property type="match status" value="1"/>
</dbReference>
<evidence type="ECO:0000256" key="2">
    <source>
        <dbReference type="ARBA" id="ARBA00022692"/>
    </source>
</evidence>
<sequence length="352" mass="39900">MIQGVMGILTQDILVTCILMGLIGIVGLVGNALMLRALLKYKNLRTDFYIVFGCLSVVDSCFLLLSVPVHIMDMLQATDILSDFWCKSSFYIMNVCSFISAFLVVVLTILRSILLTNRNTIAHPPARYLFIISAAIYIIAFIASIPFIFMYSYFNYKDDSGADHSYCKINDEDIVQEAWLVSSFSAFIPILLATVIYFITYIISLRYFSDSYSRREIEKSRLVSSIFVAFLICQLPYRIAVIYDSYLVDFEETARMYTVKNYLLCIVMADRAIKPVLYSKFASDLADAFDEVINCTYCSRPYNVVPKKLARLASYSEPQPSERTQSTSSSNSATSQTVLLNKPNDNFEVDIC</sequence>
<dbReference type="OrthoDB" id="6142583at2759"/>
<dbReference type="PRINTS" id="PR00237">
    <property type="entry name" value="GPCRRHODOPSN"/>
</dbReference>
<dbReference type="RefSeq" id="XP_013081787.1">
    <property type="nucleotide sequence ID" value="XM_013226333.2"/>
</dbReference>
<gene>
    <name evidence="11" type="primary">106067184</name>
    <name evidence="15 16 17 18" type="synonym">LOC106067184</name>
</gene>
<dbReference type="InterPro" id="IPR017452">
    <property type="entry name" value="GPCR_Rhodpsn_7TM"/>
</dbReference>
<evidence type="ECO:0000256" key="6">
    <source>
        <dbReference type="ARBA" id="ARBA00023170"/>
    </source>
</evidence>
<dbReference type="Proteomes" id="UP000076420">
    <property type="component" value="Unassembled WGS sequence"/>
</dbReference>
<feature type="region of interest" description="Disordered" evidence="8">
    <location>
        <begin position="316"/>
        <end position="335"/>
    </location>
</feature>
<dbReference type="RefSeq" id="XP_013081786.1">
    <property type="nucleotide sequence ID" value="XM_013226332.2"/>
</dbReference>
<dbReference type="PANTHER" id="PTHR24243">
    <property type="entry name" value="G-PROTEIN COUPLED RECEPTOR"/>
    <property type="match status" value="1"/>
</dbReference>
<dbReference type="OMA" id="EVINCTL"/>
<keyword evidence="6" id="KW-0675">Receptor</keyword>
<evidence type="ECO:0000313" key="13">
    <source>
        <dbReference type="Proteomes" id="UP000076420"/>
    </source>
</evidence>
<feature type="transmembrane region" description="Helical" evidence="9">
    <location>
        <begin position="13"/>
        <end position="35"/>
    </location>
</feature>
<keyword evidence="4" id="KW-0297">G-protein coupled receptor</keyword>
<feature type="transmembrane region" description="Helical" evidence="9">
    <location>
        <begin position="186"/>
        <end position="208"/>
    </location>
</feature>
<evidence type="ECO:0000256" key="1">
    <source>
        <dbReference type="ARBA" id="ARBA00004141"/>
    </source>
</evidence>
<reference evidence="11" key="3">
    <citation type="submission" date="2020-05" db="UniProtKB">
        <authorList>
            <consortium name="EnsemblMetazoa"/>
        </authorList>
    </citation>
    <scope>IDENTIFICATION</scope>
    <source>
        <strain evidence="11">BB02</strain>
    </source>
</reference>
<evidence type="ECO:0000259" key="10">
    <source>
        <dbReference type="PROSITE" id="PS50262"/>
    </source>
</evidence>
<keyword evidence="7" id="KW-0807">Transducer</keyword>
<dbReference type="VEuPathDB" id="VectorBase:BGLAX_042494"/>
<dbReference type="Proteomes" id="UP001165740">
    <property type="component" value="Chromosome 1"/>
</dbReference>
<dbReference type="Gene3D" id="1.20.1070.10">
    <property type="entry name" value="Rhodopsin 7-helix transmembrane proteins"/>
    <property type="match status" value="1"/>
</dbReference>
<dbReference type="Pfam" id="PF00001">
    <property type="entry name" value="7tm_1"/>
    <property type="match status" value="1"/>
</dbReference>
<evidence type="ECO:0000313" key="11">
    <source>
        <dbReference type="EnsemblMetazoa" id="BGLB022571-PA"/>
    </source>
</evidence>
<keyword evidence="2 9" id="KW-0812">Transmembrane</keyword>
<organism evidence="11 13">
    <name type="scientific">Biomphalaria glabrata</name>
    <name type="common">Bloodfluke planorb</name>
    <name type="synonym">Freshwater snail</name>
    <dbReference type="NCBI Taxonomy" id="6526"/>
    <lineage>
        <taxon>Eukaryota</taxon>
        <taxon>Metazoa</taxon>
        <taxon>Spiralia</taxon>
        <taxon>Lophotrochozoa</taxon>
        <taxon>Mollusca</taxon>
        <taxon>Gastropoda</taxon>
        <taxon>Heterobranchia</taxon>
        <taxon>Euthyneura</taxon>
        <taxon>Panpulmonata</taxon>
        <taxon>Hygrophila</taxon>
        <taxon>Lymnaeoidea</taxon>
        <taxon>Planorbidae</taxon>
        <taxon>Biomphalaria</taxon>
    </lineage>
</organism>
<dbReference type="SUPFAM" id="SSF81321">
    <property type="entry name" value="Family A G protein-coupled receptor-like"/>
    <property type="match status" value="1"/>
</dbReference>
<evidence type="ECO:0000256" key="4">
    <source>
        <dbReference type="ARBA" id="ARBA00023040"/>
    </source>
</evidence>
<dbReference type="CDD" id="cd00637">
    <property type="entry name" value="7tm_classA_rhodopsin-like"/>
    <property type="match status" value="1"/>
</dbReference>
<evidence type="ECO:0000313" key="17">
    <source>
        <dbReference type="RefSeq" id="XP_013081787.1"/>
    </source>
</evidence>
<proteinExistence type="predicted"/>
<feature type="transmembrane region" description="Helical" evidence="9">
    <location>
        <begin position="47"/>
        <end position="71"/>
    </location>
</feature>
<evidence type="ECO:0000313" key="18">
    <source>
        <dbReference type="RefSeq" id="XP_055895189.1"/>
    </source>
</evidence>
<accession>A0A2C9KR16</accession>
<dbReference type="EnsemblMetazoa" id="BGLB022571-RC">
    <property type="protein sequence ID" value="BGLB022571-PC"/>
    <property type="gene ID" value="BGLB022571"/>
</dbReference>
<evidence type="ECO:0000313" key="15">
    <source>
        <dbReference type="RefSeq" id="XP_013081785.1"/>
    </source>
</evidence>
<dbReference type="STRING" id="6526.A0A2C9KR16"/>
<evidence type="ECO:0000256" key="3">
    <source>
        <dbReference type="ARBA" id="ARBA00022989"/>
    </source>
</evidence>
<dbReference type="InterPro" id="IPR000276">
    <property type="entry name" value="GPCR_Rhodpsn"/>
</dbReference>
<evidence type="ECO:0000256" key="7">
    <source>
        <dbReference type="ARBA" id="ARBA00023224"/>
    </source>
</evidence>
<feature type="domain" description="G-protein coupled receptors family 1 profile" evidence="10">
    <location>
        <begin position="30"/>
        <end position="278"/>
    </location>
</feature>
<reference evidence="12" key="2">
    <citation type="submission" date="2013-03" db="EMBL/GenBank/DDBJ databases">
        <title>Sequence assembly of the Biomphalaria glabrata genome version 4.3.</title>
        <authorList>
            <person name="Warren W."/>
            <person name="Wilson R.K."/>
            <person name="Hillier L.W."/>
            <person name="Minx P."/>
        </authorList>
    </citation>
    <scope>NUCLEOTIDE SEQUENCE</scope>
    <source>
        <strain evidence="12">BB02</strain>
    </source>
</reference>
<reference evidence="12" key="1">
    <citation type="journal article" date="2004" name="J. Parasitol.">
        <title>The mitochondrial genome of Biomphalaria glabrata (Gastropoda: Basommatophora), intermediate host of Schistosoma mansoni.</title>
        <authorList>
            <person name="DeJong R.J."/>
            <person name="Emery A.M."/>
            <person name="Adema C.M."/>
        </authorList>
    </citation>
    <scope>NUCLEOTIDE SEQUENCE</scope>
    <source>
        <strain evidence="12">BB02</strain>
    </source>
</reference>
<evidence type="ECO:0000313" key="14">
    <source>
        <dbReference type="Proteomes" id="UP001165740"/>
    </source>
</evidence>
<feature type="transmembrane region" description="Helical" evidence="9">
    <location>
        <begin position="91"/>
        <end position="116"/>
    </location>
</feature>
<dbReference type="EnsemblMetazoa" id="BGLB022571-RB">
    <property type="protein sequence ID" value="BGLB022571-PB"/>
    <property type="gene ID" value="BGLB022571"/>
</dbReference>
<evidence type="ECO:0000256" key="9">
    <source>
        <dbReference type="SAM" id="Phobius"/>
    </source>
</evidence>
<evidence type="ECO:0000256" key="5">
    <source>
        <dbReference type="ARBA" id="ARBA00023136"/>
    </source>
</evidence>
<evidence type="ECO:0000256" key="8">
    <source>
        <dbReference type="SAM" id="MobiDB-lite"/>
    </source>
</evidence>
<dbReference type="RefSeq" id="XP_013081785.1">
    <property type="nucleotide sequence ID" value="XM_013226331.2"/>
</dbReference>
<evidence type="ECO:0000313" key="16">
    <source>
        <dbReference type="RefSeq" id="XP_013081786.1"/>
    </source>
</evidence>
<dbReference type="KEGG" id="bgt:106067184"/>
<keyword evidence="14" id="KW-1185">Reference proteome</keyword>
<protein>
    <submittedName>
        <fullName evidence="15 16">Allatostatin-A receptor-like</fullName>
    </submittedName>
</protein>
<dbReference type="GO" id="GO:0016020">
    <property type="term" value="C:membrane"/>
    <property type="evidence" value="ECO:0007669"/>
    <property type="project" value="UniProtKB-SubCell"/>
</dbReference>
<reference evidence="15 16" key="4">
    <citation type="submission" date="2025-04" db="UniProtKB">
        <authorList>
            <consortium name="RefSeq"/>
        </authorList>
    </citation>
    <scope>IDENTIFICATION</scope>
</reference>
<evidence type="ECO:0000313" key="12">
    <source>
        <dbReference type="EnsemblMetazoa" id="BGLB022571-PB"/>
    </source>
</evidence>
<dbReference type="RefSeq" id="XP_055895189.1">
    <property type="nucleotide sequence ID" value="XM_056039214.1"/>
</dbReference>
<dbReference type="GeneID" id="106067184"/>
<name>A0A2C9KR16_BIOGL</name>